<dbReference type="Gene3D" id="3.20.20.70">
    <property type="entry name" value="Aldolase class I"/>
    <property type="match status" value="1"/>
</dbReference>
<evidence type="ECO:0000313" key="1">
    <source>
        <dbReference type="EMBL" id="QJA84999.1"/>
    </source>
</evidence>
<dbReference type="InterPro" id="IPR058240">
    <property type="entry name" value="rSAM_sf"/>
</dbReference>
<organism evidence="1">
    <name type="scientific">viral metagenome</name>
    <dbReference type="NCBI Taxonomy" id="1070528"/>
    <lineage>
        <taxon>unclassified sequences</taxon>
        <taxon>metagenomes</taxon>
        <taxon>organismal metagenomes</taxon>
    </lineage>
</organism>
<name>A0A6M3KSG2_9ZZZZ</name>
<proteinExistence type="predicted"/>
<dbReference type="EMBL" id="MT142547">
    <property type="protein sequence ID" value="QJA84999.1"/>
    <property type="molecule type" value="Genomic_DNA"/>
</dbReference>
<reference evidence="1" key="1">
    <citation type="submission" date="2020-03" db="EMBL/GenBank/DDBJ databases">
        <title>The deep terrestrial virosphere.</title>
        <authorList>
            <person name="Holmfeldt K."/>
            <person name="Nilsson E."/>
            <person name="Simone D."/>
            <person name="Lopez-Fernandez M."/>
            <person name="Wu X."/>
            <person name="de Brujin I."/>
            <person name="Lundin D."/>
            <person name="Andersson A."/>
            <person name="Bertilsson S."/>
            <person name="Dopson M."/>
        </authorList>
    </citation>
    <scope>NUCLEOTIDE SEQUENCE</scope>
    <source>
        <strain evidence="1">MM415B02303</strain>
    </source>
</reference>
<dbReference type="InterPro" id="IPR013785">
    <property type="entry name" value="Aldolase_TIM"/>
</dbReference>
<evidence type="ECO:0008006" key="2">
    <source>
        <dbReference type="Google" id="ProtNLM"/>
    </source>
</evidence>
<dbReference type="AlphaFoldDB" id="A0A6M3KSG2"/>
<dbReference type="SUPFAM" id="SSF102114">
    <property type="entry name" value="Radical SAM enzymes"/>
    <property type="match status" value="1"/>
</dbReference>
<protein>
    <recommendedName>
        <fullName evidence="2">Radical SAM superfamily protein</fullName>
    </recommendedName>
</protein>
<sequence length="237" mass="27177">MEFTGGGEPTLWPYINEAIIWLKQMGFSIGINTNAVDSHLVKHWDLFTWVRVSLNVLDYHDSINIGPIKAAGAYFSGCYIWNDLSTPETLERVAQLANKEKLASRIAPDCIVKLDEIDTAVGVIREALKAITPSDYMFLSDFNVDTFRHSQKCFIHLIKPFFYTDGYIYPCPSLELAVENEAQLPVDFKLCRYDEVLDFYRNRALDINDKPCSYCKYAKQQVVLDDILTKTEFNEFA</sequence>
<gene>
    <name evidence="1" type="ORF">MM415B02303_0007</name>
</gene>
<accession>A0A6M3KSG2</accession>